<feature type="region of interest" description="Disordered" evidence="1">
    <location>
        <begin position="73"/>
        <end position="95"/>
    </location>
</feature>
<sequence>MPALPVQLNEKNGDAGKIWWDLSLRRKTFVTSHEHALAGSSPDINLARHLGPGIENRVNARVCPIEDIRYEAAKSDPPPLRGHTSMPGKEKPRGTLKIGFIPADAKLKIAASIHHGNAAYQKTNLSAVV</sequence>
<proteinExistence type="predicted"/>
<organism evidence="2 3">
    <name type="scientific">Paracoccidioides lutzii (strain ATCC MYA-826 / Pb01)</name>
    <name type="common">Paracoccidioides brasiliensis</name>
    <dbReference type="NCBI Taxonomy" id="502779"/>
    <lineage>
        <taxon>Eukaryota</taxon>
        <taxon>Fungi</taxon>
        <taxon>Dikarya</taxon>
        <taxon>Ascomycota</taxon>
        <taxon>Pezizomycotina</taxon>
        <taxon>Eurotiomycetes</taxon>
        <taxon>Eurotiomycetidae</taxon>
        <taxon>Onygenales</taxon>
        <taxon>Ajellomycetaceae</taxon>
        <taxon>Paracoccidioides</taxon>
    </lineage>
</organism>
<dbReference type="EMBL" id="KN294015">
    <property type="protein sequence ID" value="EEH37012.2"/>
    <property type="molecule type" value="Genomic_DNA"/>
</dbReference>
<dbReference type="VEuPathDB" id="FungiDB:PAAG_07430"/>
<dbReference type="GeneID" id="9093773"/>
<name>C1H9I9_PARBA</name>
<accession>C1H9I9</accession>
<protein>
    <submittedName>
        <fullName evidence="2">Uncharacterized protein</fullName>
    </submittedName>
</protein>
<gene>
    <name evidence="2" type="ORF">PAAG_07430</name>
</gene>
<dbReference type="RefSeq" id="XP_015700656.1">
    <property type="nucleotide sequence ID" value="XM_015846221.1"/>
</dbReference>
<dbReference type="Proteomes" id="UP000002059">
    <property type="component" value="Partially assembled WGS sequence"/>
</dbReference>
<evidence type="ECO:0000313" key="2">
    <source>
        <dbReference type="EMBL" id="EEH37012.2"/>
    </source>
</evidence>
<dbReference type="HOGENOM" id="CLU_1949460_0_0_1"/>
<keyword evidence="3" id="KW-1185">Reference proteome</keyword>
<evidence type="ECO:0000313" key="3">
    <source>
        <dbReference type="Proteomes" id="UP000002059"/>
    </source>
</evidence>
<dbReference type="AlphaFoldDB" id="C1H9I9"/>
<dbReference type="KEGG" id="pbl:PAAG_07430"/>
<evidence type="ECO:0000256" key="1">
    <source>
        <dbReference type="SAM" id="MobiDB-lite"/>
    </source>
</evidence>
<reference evidence="2 3" key="1">
    <citation type="journal article" date="2011" name="PLoS Genet.">
        <title>Comparative genomic analysis of human fungal pathogens causing paracoccidioidomycosis.</title>
        <authorList>
            <person name="Desjardins C.A."/>
            <person name="Champion M.D."/>
            <person name="Holder J.W."/>
            <person name="Muszewska A."/>
            <person name="Goldberg J."/>
            <person name="Bailao A.M."/>
            <person name="Brigido M.M."/>
            <person name="Ferreira M.E."/>
            <person name="Garcia A.M."/>
            <person name="Grynberg M."/>
            <person name="Gujja S."/>
            <person name="Heiman D.I."/>
            <person name="Henn M.R."/>
            <person name="Kodira C.D."/>
            <person name="Leon-Narvaez H."/>
            <person name="Longo L.V."/>
            <person name="Ma L.J."/>
            <person name="Malavazi I."/>
            <person name="Matsuo A.L."/>
            <person name="Morais F.V."/>
            <person name="Pereira M."/>
            <person name="Rodriguez-Brito S."/>
            <person name="Sakthikumar S."/>
            <person name="Salem-Izacc S.M."/>
            <person name="Sykes S.M."/>
            <person name="Teixeira M.M."/>
            <person name="Vallejo M.C."/>
            <person name="Walter M.E."/>
            <person name="Yandava C."/>
            <person name="Young S."/>
            <person name="Zeng Q."/>
            <person name="Zucker J."/>
            <person name="Felipe M.S."/>
            <person name="Goldman G.H."/>
            <person name="Haas B.J."/>
            <person name="McEwen J.G."/>
            <person name="Nino-Vega G."/>
            <person name="Puccia R."/>
            <person name="San-Blas G."/>
            <person name="Soares C.M."/>
            <person name="Birren B.W."/>
            <person name="Cuomo C.A."/>
        </authorList>
    </citation>
    <scope>NUCLEOTIDE SEQUENCE [LARGE SCALE GENOMIC DNA]</scope>
    <source>
        <strain evidence="3">ATCC MYA-826 / Pb01</strain>
    </source>
</reference>